<feature type="domain" description="Glycosyltransferase 2-like" evidence="1">
    <location>
        <begin position="19"/>
        <end position="138"/>
    </location>
</feature>
<name>A0ABW5XJT9_9SPHI</name>
<accession>A0ABW5XJT9</accession>
<dbReference type="InterPro" id="IPR001173">
    <property type="entry name" value="Glyco_trans_2-like"/>
</dbReference>
<evidence type="ECO:0000313" key="3">
    <source>
        <dbReference type="Proteomes" id="UP001597601"/>
    </source>
</evidence>
<dbReference type="Proteomes" id="UP001597601">
    <property type="component" value="Unassembled WGS sequence"/>
</dbReference>
<keyword evidence="2" id="KW-0328">Glycosyltransferase</keyword>
<comment type="caution">
    <text evidence="2">The sequence shown here is derived from an EMBL/GenBank/DDBJ whole genome shotgun (WGS) entry which is preliminary data.</text>
</comment>
<gene>
    <name evidence="2" type="ORF">ACFSYC_01045</name>
</gene>
<dbReference type="EC" id="2.4.-.-" evidence="2"/>
<evidence type="ECO:0000313" key="2">
    <source>
        <dbReference type="EMBL" id="MFD2863258.1"/>
    </source>
</evidence>
<dbReference type="Gene3D" id="3.90.550.10">
    <property type="entry name" value="Spore Coat Polysaccharide Biosynthesis Protein SpsA, Chain A"/>
    <property type="match status" value="1"/>
</dbReference>
<proteinExistence type="predicted"/>
<reference evidence="3" key="1">
    <citation type="journal article" date="2019" name="Int. J. Syst. Evol. Microbiol.">
        <title>The Global Catalogue of Microorganisms (GCM) 10K type strain sequencing project: providing services to taxonomists for standard genome sequencing and annotation.</title>
        <authorList>
            <consortium name="The Broad Institute Genomics Platform"/>
            <consortium name="The Broad Institute Genome Sequencing Center for Infectious Disease"/>
            <person name="Wu L."/>
            <person name="Ma J."/>
        </authorList>
    </citation>
    <scope>NUCLEOTIDE SEQUENCE [LARGE SCALE GENOMIC DNA]</scope>
    <source>
        <strain evidence="3">KCTC 52232</strain>
    </source>
</reference>
<dbReference type="RefSeq" id="WP_377122543.1">
    <property type="nucleotide sequence ID" value="NZ_JBHUON010000001.1"/>
</dbReference>
<keyword evidence="3" id="KW-1185">Reference proteome</keyword>
<protein>
    <submittedName>
        <fullName evidence="2">Glycosyltransferase</fullName>
        <ecNumber evidence="2">2.4.-.-</ecNumber>
    </submittedName>
</protein>
<dbReference type="PANTHER" id="PTHR22916">
    <property type="entry name" value="GLYCOSYLTRANSFERASE"/>
    <property type="match status" value="1"/>
</dbReference>
<dbReference type="SUPFAM" id="SSF53448">
    <property type="entry name" value="Nucleotide-diphospho-sugar transferases"/>
    <property type="match status" value="1"/>
</dbReference>
<dbReference type="InterPro" id="IPR029044">
    <property type="entry name" value="Nucleotide-diphossugar_trans"/>
</dbReference>
<sequence length="252" mass="28948">MTEGGKRLTGGNNTSPKITIITVVLNAAALLPGYLENVTRFLSDDIELVILDGASTDGTIDLLKQHPNSISYWASKPDGGIYDAMNQAVKYARGQWVYFLGVDDTLLEDFKDVPALLNNASTVYYANVVYYGQPFYKVYDDYYLTKLNFIHQALFYPKGVFESYQYDTQYKVYADYHLNLRLWKDTAYQFEHLDKLMASFSEGGFSSTVKDQLFESQRDQLFKQYLKPASYYRYLNRTIGLLGALKRFILNK</sequence>
<dbReference type="PANTHER" id="PTHR22916:SF67">
    <property type="entry name" value="COLANIC ACID BIOSYNTHESIS GLYCOSYL TRANSFERASE WCAE-RELATED"/>
    <property type="match status" value="1"/>
</dbReference>
<dbReference type="GO" id="GO:0016757">
    <property type="term" value="F:glycosyltransferase activity"/>
    <property type="evidence" value="ECO:0007669"/>
    <property type="project" value="UniProtKB-KW"/>
</dbReference>
<dbReference type="Pfam" id="PF00535">
    <property type="entry name" value="Glycos_transf_2"/>
    <property type="match status" value="1"/>
</dbReference>
<dbReference type="EMBL" id="JBHUON010000001">
    <property type="protein sequence ID" value="MFD2863258.1"/>
    <property type="molecule type" value="Genomic_DNA"/>
</dbReference>
<keyword evidence="2" id="KW-0808">Transferase</keyword>
<evidence type="ECO:0000259" key="1">
    <source>
        <dbReference type="Pfam" id="PF00535"/>
    </source>
</evidence>
<organism evidence="2 3">
    <name type="scientific">Mucilaginibacter antarcticus</name>
    <dbReference type="NCBI Taxonomy" id="1855725"/>
    <lineage>
        <taxon>Bacteria</taxon>
        <taxon>Pseudomonadati</taxon>
        <taxon>Bacteroidota</taxon>
        <taxon>Sphingobacteriia</taxon>
        <taxon>Sphingobacteriales</taxon>
        <taxon>Sphingobacteriaceae</taxon>
        <taxon>Mucilaginibacter</taxon>
    </lineage>
</organism>